<evidence type="ECO:0000313" key="2">
    <source>
        <dbReference type="Proteomes" id="UP001177003"/>
    </source>
</evidence>
<proteinExistence type="predicted"/>
<keyword evidence="2" id="KW-1185">Reference proteome</keyword>
<organism evidence="1 2">
    <name type="scientific">Lactuca saligna</name>
    <name type="common">Willowleaf lettuce</name>
    <dbReference type="NCBI Taxonomy" id="75948"/>
    <lineage>
        <taxon>Eukaryota</taxon>
        <taxon>Viridiplantae</taxon>
        <taxon>Streptophyta</taxon>
        <taxon>Embryophyta</taxon>
        <taxon>Tracheophyta</taxon>
        <taxon>Spermatophyta</taxon>
        <taxon>Magnoliopsida</taxon>
        <taxon>eudicotyledons</taxon>
        <taxon>Gunneridae</taxon>
        <taxon>Pentapetalae</taxon>
        <taxon>asterids</taxon>
        <taxon>campanulids</taxon>
        <taxon>Asterales</taxon>
        <taxon>Asteraceae</taxon>
        <taxon>Cichorioideae</taxon>
        <taxon>Cichorieae</taxon>
        <taxon>Lactucinae</taxon>
        <taxon>Lactuca</taxon>
    </lineage>
</organism>
<sequence>MFVTNGGVWKTIGCSLTIWCRGGVCEITKMLVTLSTFSGVVLLETTVSCGVCVEALYAIRAAEDISPSAVGLHNSIVGEMVIIEPPCCDASLGGDSGRIGNRQILQLIDGGFGGGGVAAEGYGRKGRRRFIIS</sequence>
<dbReference type="Proteomes" id="UP001177003">
    <property type="component" value="Chromosome 5"/>
</dbReference>
<reference evidence="1" key="1">
    <citation type="submission" date="2023-04" db="EMBL/GenBank/DDBJ databases">
        <authorList>
            <person name="Vijverberg K."/>
            <person name="Xiong W."/>
            <person name="Schranz E."/>
        </authorList>
    </citation>
    <scope>NUCLEOTIDE SEQUENCE</scope>
</reference>
<gene>
    <name evidence="1" type="ORF">LSALG_LOCUS25606</name>
</gene>
<dbReference type="AlphaFoldDB" id="A0AA35Z5T3"/>
<name>A0AA35Z5T3_LACSI</name>
<evidence type="ECO:0000313" key="1">
    <source>
        <dbReference type="EMBL" id="CAI9286173.1"/>
    </source>
</evidence>
<protein>
    <submittedName>
        <fullName evidence="1">Uncharacterized protein</fullName>
    </submittedName>
</protein>
<dbReference type="EMBL" id="OX465081">
    <property type="protein sequence ID" value="CAI9286173.1"/>
    <property type="molecule type" value="Genomic_DNA"/>
</dbReference>
<accession>A0AA35Z5T3</accession>